<dbReference type="InterPro" id="IPR050237">
    <property type="entry name" value="ATP-dep_AMP-bd_enzyme"/>
</dbReference>
<proteinExistence type="predicted"/>
<sequence length="517" mass="56962">MEGGEDSELLTLDRLFECTFARYGDRPAIRHAGETLSYAELDERSRRFADVYAALGLTVDDRVGILMDNRPEFITAHTGAVRAGVPVVPLNKKLDDTQVRELAQTGTIDVLVVGERFFETIEAIQRERNEFQHVIAQADEEPIPVGFHDLEELLASADPVLPEPSPSPEDTAAVYYTSGTTGDPKGVVHTHRSLALNCYAHTHEMEINRGEQMLLTTPLSHSAEPFARAGLTQGATVVLQQEFDSETVLETIEREEITWTFMVPTMIAAVVEDERLSETDTDSLETIAYGAAPIPDPILKRGVEQFGRIFLQFYGLTEVPNLITVLPKSDHDPEQGALESAGYPTQLVEIRLLDIDAEWATDVGEIAVRSPYALAGYVGEQSAYTDDGWLRTGDVGRIEDGRVHVLDRIQDVIVVDGEPVFSTTVENAIQRHPDVRRVAVIGVPENGADTRRSEAVEQIVKAVVVPADDAEITPESLRDVCSDSLADSPLHSIDVVGQLPETPYGKVDKQALRDPYW</sequence>
<dbReference type="PANTHER" id="PTHR43767">
    <property type="entry name" value="LONG-CHAIN-FATTY-ACID--COA LIGASE"/>
    <property type="match status" value="1"/>
</dbReference>
<accession>A0A6B0TB23</accession>
<dbReference type="Pfam" id="PF13193">
    <property type="entry name" value="AMP-binding_C"/>
    <property type="match status" value="1"/>
</dbReference>
<dbReference type="Gene3D" id="3.30.300.30">
    <property type="match status" value="1"/>
</dbReference>
<dbReference type="GO" id="GO:0016877">
    <property type="term" value="F:ligase activity, forming carbon-sulfur bonds"/>
    <property type="evidence" value="ECO:0007669"/>
    <property type="project" value="UniProtKB-ARBA"/>
</dbReference>
<dbReference type="Gene3D" id="3.40.50.12780">
    <property type="entry name" value="N-terminal domain of ligase-like"/>
    <property type="match status" value="1"/>
</dbReference>
<dbReference type="Pfam" id="PF00501">
    <property type="entry name" value="AMP-binding"/>
    <property type="match status" value="1"/>
</dbReference>
<evidence type="ECO:0000313" key="3">
    <source>
        <dbReference type="EMBL" id="MXR50379.1"/>
    </source>
</evidence>
<gene>
    <name evidence="3" type="ORF">GRX03_01990</name>
</gene>
<evidence type="ECO:0000313" key="4">
    <source>
        <dbReference type="Proteomes" id="UP000466535"/>
    </source>
</evidence>
<evidence type="ECO:0000259" key="2">
    <source>
        <dbReference type="Pfam" id="PF13193"/>
    </source>
</evidence>
<reference evidence="3 4" key="1">
    <citation type="submission" date="2019-12" db="EMBL/GenBank/DDBJ databases">
        <title>Isolation and characterization of three novel carbon monoxide-oxidizing members of Halobacteria from salione crusts and soils.</title>
        <authorList>
            <person name="Myers M.R."/>
            <person name="King G.M."/>
        </authorList>
    </citation>
    <scope>NUCLEOTIDE SEQUENCE [LARGE SCALE GENOMIC DNA]</scope>
    <source>
        <strain evidence="3 4">WSH3</strain>
    </source>
</reference>
<dbReference type="PROSITE" id="PS00455">
    <property type="entry name" value="AMP_BINDING"/>
    <property type="match status" value="1"/>
</dbReference>
<feature type="domain" description="AMP-binding enzyme C-terminal" evidence="2">
    <location>
        <begin position="425"/>
        <end position="506"/>
    </location>
</feature>
<dbReference type="PANTHER" id="PTHR43767:SF7">
    <property type="entry name" value="MEDIUM_LONG-CHAIN-FATTY-ACID--COA LIGASE FADD8"/>
    <property type="match status" value="1"/>
</dbReference>
<comment type="caution">
    <text evidence="3">The sequence shown here is derived from an EMBL/GenBank/DDBJ whole genome shotgun (WGS) entry which is preliminary data.</text>
</comment>
<dbReference type="InterPro" id="IPR045851">
    <property type="entry name" value="AMP-bd_C_sf"/>
</dbReference>
<dbReference type="Proteomes" id="UP000466535">
    <property type="component" value="Unassembled WGS sequence"/>
</dbReference>
<evidence type="ECO:0000259" key="1">
    <source>
        <dbReference type="Pfam" id="PF00501"/>
    </source>
</evidence>
<dbReference type="InterPro" id="IPR000873">
    <property type="entry name" value="AMP-dep_synth/lig_dom"/>
</dbReference>
<dbReference type="AlphaFoldDB" id="A0A6B0TB23"/>
<organism evidence="3 4">
    <name type="scientific">Halovenus carboxidivorans</name>
    <dbReference type="NCBI Taxonomy" id="2692199"/>
    <lineage>
        <taxon>Archaea</taxon>
        <taxon>Methanobacteriati</taxon>
        <taxon>Methanobacteriota</taxon>
        <taxon>Stenosarchaea group</taxon>
        <taxon>Halobacteria</taxon>
        <taxon>Halobacteriales</taxon>
        <taxon>Haloarculaceae</taxon>
        <taxon>Halovenus</taxon>
    </lineage>
</organism>
<dbReference type="EMBL" id="WUUT01000001">
    <property type="protein sequence ID" value="MXR50379.1"/>
    <property type="molecule type" value="Genomic_DNA"/>
</dbReference>
<dbReference type="OrthoDB" id="193284at2157"/>
<dbReference type="RefSeq" id="WP_159762514.1">
    <property type="nucleotide sequence ID" value="NZ_WUUT01000001.1"/>
</dbReference>
<name>A0A6B0TB23_9EURY</name>
<protein>
    <submittedName>
        <fullName evidence="3">AMP-binding protein</fullName>
    </submittedName>
</protein>
<keyword evidence="4" id="KW-1185">Reference proteome</keyword>
<dbReference type="InterPro" id="IPR020845">
    <property type="entry name" value="AMP-binding_CS"/>
</dbReference>
<dbReference type="InterPro" id="IPR025110">
    <property type="entry name" value="AMP-bd_C"/>
</dbReference>
<feature type="domain" description="AMP-dependent synthetase/ligase" evidence="1">
    <location>
        <begin position="19"/>
        <end position="377"/>
    </location>
</feature>
<dbReference type="SUPFAM" id="SSF56801">
    <property type="entry name" value="Acetyl-CoA synthetase-like"/>
    <property type="match status" value="1"/>
</dbReference>
<dbReference type="InterPro" id="IPR042099">
    <property type="entry name" value="ANL_N_sf"/>
</dbReference>